<keyword evidence="8" id="KW-0067">ATP-binding</keyword>
<organism evidence="16 17">
    <name type="scientific">Triparma retinervis</name>
    <dbReference type="NCBI Taxonomy" id="2557542"/>
    <lineage>
        <taxon>Eukaryota</taxon>
        <taxon>Sar</taxon>
        <taxon>Stramenopiles</taxon>
        <taxon>Ochrophyta</taxon>
        <taxon>Bolidophyceae</taxon>
        <taxon>Parmales</taxon>
        <taxon>Triparmaceae</taxon>
        <taxon>Triparma</taxon>
    </lineage>
</organism>
<feature type="domain" description="Cyclic nucleotide-binding" evidence="14">
    <location>
        <begin position="103"/>
        <end position="201"/>
    </location>
</feature>
<feature type="domain" description="Protein kinase" evidence="13">
    <location>
        <begin position="436"/>
        <end position="688"/>
    </location>
</feature>
<dbReference type="SUPFAM" id="SSF51206">
    <property type="entry name" value="cAMP-binding domain-like"/>
    <property type="match status" value="3"/>
</dbReference>
<dbReference type="InterPro" id="IPR000961">
    <property type="entry name" value="AGC-kinase_C"/>
</dbReference>
<dbReference type="GO" id="GO:0004691">
    <property type="term" value="F:cAMP-dependent protein kinase activity"/>
    <property type="evidence" value="ECO:0007669"/>
    <property type="project" value="TreeGrafter"/>
</dbReference>
<evidence type="ECO:0000256" key="10">
    <source>
        <dbReference type="ARBA" id="ARBA00047298"/>
    </source>
</evidence>
<evidence type="ECO:0000256" key="3">
    <source>
        <dbReference type="ARBA" id="ARBA00022527"/>
    </source>
</evidence>
<comment type="catalytic activity">
    <reaction evidence="10">
        <text>L-threonyl-[protein] + ATP = O-phospho-L-threonyl-[protein] + ADP + H(+)</text>
        <dbReference type="Rhea" id="RHEA:46608"/>
        <dbReference type="Rhea" id="RHEA-COMP:11060"/>
        <dbReference type="Rhea" id="RHEA-COMP:11605"/>
        <dbReference type="ChEBI" id="CHEBI:15378"/>
        <dbReference type="ChEBI" id="CHEBI:30013"/>
        <dbReference type="ChEBI" id="CHEBI:30616"/>
        <dbReference type="ChEBI" id="CHEBI:61977"/>
        <dbReference type="ChEBI" id="CHEBI:456216"/>
        <dbReference type="EC" id="2.7.11.12"/>
    </reaction>
</comment>
<dbReference type="PROSITE" id="PS50042">
    <property type="entry name" value="CNMP_BINDING_3"/>
    <property type="match status" value="2"/>
</dbReference>
<evidence type="ECO:0000256" key="5">
    <source>
        <dbReference type="ARBA" id="ARBA00022679"/>
    </source>
</evidence>
<dbReference type="Gene3D" id="1.10.510.10">
    <property type="entry name" value="Transferase(Phosphotransferase) domain 1"/>
    <property type="match status" value="1"/>
</dbReference>
<comment type="similarity">
    <text evidence="1">Belongs to the protein kinase superfamily. AGC Ser/Thr protein kinase family. cGMP subfamily.</text>
</comment>
<keyword evidence="3" id="KW-0723">Serine/threonine-protein kinase</keyword>
<keyword evidence="6" id="KW-0547">Nucleotide-binding</keyword>
<dbReference type="PROSITE" id="PS00108">
    <property type="entry name" value="PROTEIN_KINASE_ST"/>
    <property type="match status" value="1"/>
</dbReference>
<dbReference type="AlphaFoldDB" id="A0A9W6Z9Q4"/>
<dbReference type="InterPro" id="IPR018488">
    <property type="entry name" value="cNMP-bd_CS"/>
</dbReference>
<comment type="caution">
    <text evidence="16">The sequence shown here is derived from an EMBL/GenBank/DDBJ whole genome shotgun (WGS) entry which is preliminary data.</text>
</comment>
<evidence type="ECO:0000259" key="15">
    <source>
        <dbReference type="PROSITE" id="PS51285"/>
    </source>
</evidence>
<dbReference type="InterPro" id="IPR018490">
    <property type="entry name" value="cNMP-bd_dom_sf"/>
</dbReference>
<dbReference type="Gene3D" id="2.60.120.10">
    <property type="entry name" value="Jelly Rolls"/>
    <property type="match status" value="3"/>
</dbReference>
<dbReference type="InterPro" id="IPR000595">
    <property type="entry name" value="cNMP-bd_dom"/>
</dbReference>
<dbReference type="PANTHER" id="PTHR24353">
    <property type="entry name" value="CYCLIC NUCLEOTIDE-DEPENDENT PROTEIN KINASE"/>
    <property type="match status" value="1"/>
</dbReference>
<dbReference type="SMART" id="SM00220">
    <property type="entry name" value="S_TKc"/>
    <property type="match status" value="1"/>
</dbReference>
<evidence type="ECO:0000256" key="6">
    <source>
        <dbReference type="ARBA" id="ARBA00022741"/>
    </source>
</evidence>
<evidence type="ECO:0000313" key="17">
    <source>
        <dbReference type="Proteomes" id="UP001165082"/>
    </source>
</evidence>
<evidence type="ECO:0000256" key="11">
    <source>
        <dbReference type="ARBA" id="ARBA00047462"/>
    </source>
</evidence>
<dbReference type="GO" id="GO:0005524">
    <property type="term" value="F:ATP binding"/>
    <property type="evidence" value="ECO:0007669"/>
    <property type="project" value="UniProtKB-KW"/>
</dbReference>
<dbReference type="InterPro" id="IPR000719">
    <property type="entry name" value="Prot_kinase_dom"/>
</dbReference>
<dbReference type="InterPro" id="IPR011009">
    <property type="entry name" value="Kinase-like_dom_sf"/>
</dbReference>
<keyword evidence="4" id="KW-0140">cGMP</keyword>
<dbReference type="Pfam" id="PF00027">
    <property type="entry name" value="cNMP_binding"/>
    <property type="match status" value="2"/>
</dbReference>
<dbReference type="Gene3D" id="3.30.200.20">
    <property type="entry name" value="Phosphorylase Kinase, domain 1"/>
    <property type="match status" value="1"/>
</dbReference>
<dbReference type="Pfam" id="PF00069">
    <property type="entry name" value="Pkinase"/>
    <property type="match status" value="1"/>
</dbReference>
<evidence type="ECO:0000256" key="8">
    <source>
        <dbReference type="ARBA" id="ARBA00022840"/>
    </source>
</evidence>
<dbReference type="PANTHER" id="PTHR24353:SF143">
    <property type="entry name" value="PROTEIN KINASE DOMAIN-CONTAINING PROTEIN"/>
    <property type="match status" value="1"/>
</dbReference>
<keyword evidence="17" id="KW-1185">Reference proteome</keyword>
<name>A0A9W6Z9Q4_9STRA</name>
<evidence type="ECO:0000259" key="14">
    <source>
        <dbReference type="PROSITE" id="PS50042"/>
    </source>
</evidence>
<feature type="compositionally biased region" description="Low complexity" evidence="12">
    <location>
        <begin position="1"/>
        <end position="14"/>
    </location>
</feature>
<dbReference type="CDD" id="cd00038">
    <property type="entry name" value="CAP_ED"/>
    <property type="match status" value="2"/>
</dbReference>
<feature type="region of interest" description="Disordered" evidence="12">
    <location>
        <begin position="1"/>
        <end position="59"/>
    </location>
</feature>
<dbReference type="Proteomes" id="UP001165082">
    <property type="component" value="Unassembled WGS sequence"/>
</dbReference>
<dbReference type="GO" id="GO:0030553">
    <property type="term" value="F:cGMP binding"/>
    <property type="evidence" value="ECO:0007669"/>
    <property type="project" value="UniProtKB-KW"/>
</dbReference>
<evidence type="ECO:0000259" key="13">
    <source>
        <dbReference type="PROSITE" id="PS50011"/>
    </source>
</evidence>
<dbReference type="GO" id="GO:0005952">
    <property type="term" value="C:cAMP-dependent protein kinase complex"/>
    <property type="evidence" value="ECO:0007669"/>
    <property type="project" value="TreeGrafter"/>
</dbReference>
<dbReference type="SUPFAM" id="SSF56112">
    <property type="entry name" value="Protein kinase-like (PK-like)"/>
    <property type="match status" value="1"/>
</dbReference>
<accession>A0A9W6Z9Q4</accession>
<dbReference type="InterPro" id="IPR014710">
    <property type="entry name" value="RmlC-like_jellyroll"/>
</dbReference>
<feature type="domain" description="Cyclic nucleotide-binding" evidence="14">
    <location>
        <begin position="223"/>
        <end position="302"/>
    </location>
</feature>
<proteinExistence type="inferred from homology"/>
<dbReference type="PROSITE" id="PS00889">
    <property type="entry name" value="CNMP_BINDING_2"/>
    <property type="match status" value="1"/>
</dbReference>
<evidence type="ECO:0000256" key="2">
    <source>
        <dbReference type="ARBA" id="ARBA00012428"/>
    </source>
</evidence>
<dbReference type="InterPro" id="IPR008271">
    <property type="entry name" value="Ser/Thr_kinase_AS"/>
</dbReference>
<feature type="domain" description="AGC-kinase C-terminal" evidence="15">
    <location>
        <begin position="688"/>
        <end position="750"/>
    </location>
</feature>
<keyword evidence="7" id="KW-0418">Kinase</keyword>
<dbReference type="GO" id="GO:0004692">
    <property type="term" value="F:cGMP-dependent protein kinase activity"/>
    <property type="evidence" value="ECO:0007669"/>
    <property type="project" value="UniProtKB-EC"/>
</dbReference>
<dbReference type="SMART" id="SM00100">
    <property type="entry name" value="cNMP"/>
    <property type="match status" value="1"/>
</dbReference>
<dbReference type="PROSITE" id="PS51285">
    <property type="entry name" value="AGC_KINASE_CTER"/>
    <property type="match status" value="1"/>
</dbReference>
<evidence type="ECO:0000256" key="9">
    <source>
        <dbReference type="ARBA" id="ARBA00022992"/>
    </source>
</evidence>
<keyword evidence="9" id="KW-0142">cGMP-binding</keyword>
<dbReference type="EMBL" id="BRXZ01000561">
    <property type="protein sequence ID" value="GMH47168.1"/>
    <property type="molecule type" value="Genomic_DNA"/>
</dbReference>
<evidence type="ECO:0000256" key="7">
    <source>
        <dbReference type="ARBA" id="ARBA00022777"/>
    </source>
</evidence>
<comment type="catalytic activity">
    <reaction evidence="11">
        <text>L-seryl-[protein] + ATP = O-phospho-L-seryl-[protein] + ADP + H(+)</text>
        <dbReference type="Rhea" id="RHEA:17989"/>
        <dbReference type="Rhea" id="RHEA-COMP:9863"/>
        <dbReference type="Rhea" id="RHEA-COMP:11604"/>
        <dbReference type="ChEBI" id="CHEBI:15378"/>
        <dbReference type="ChEBI" id="CHEBI:29999"/>
        <dbReference type="ChEBI" id="CHEBI:30616"/>
        <dbReference type="ChEBI" id="CHEBI:83421"/>
        <dbReference type="ChEBI" id="CHEBI:456216"/>
        <dbReference type="EC" id="2.7.11.12"/>
    </reaction>
</comment>
<sequence length="750" mass="83697">MGGLCSSSSSASGSPENNPQGGGDVGKGNEISSEISSKPKGLGKQSATHEDKIVRQTRAKARMNVFTKPMSEMDVENYTPPHYPKSQSEIKFLTDALLSNNFIFSSLPTSHSRLLIDAMEMKEYGVGDEIITQGDTETTYFYLMNQGTVTFNVSGNNVGSCTRGGGFGELALLYDCPRAATCLVTSETGASVWRVDRDTFQICLRKFREESTGKAVDVLRQCIVKKNDPGKAFYIIMEGKVKISNIGHSGRSNFSEHNLGVGEYFGERSLITNERRAADITVSSDTCRVLALDKESFDKYLGSFPALLTYCENKRLLKSVPTIAKSTLESFQIDKIMAKMSAVTLRGQETVTSTNLYFITSGCLITSSGSELSKGDYFGGDFEAQDPSRARAKDLCLCNVLTREDIQDVLGREGRLGKPMARRQSQIIKSMQLKELDRLKILGIGTFGRTNETYALKILDKEQIVSHHQTKGVMREKDIMDSLKHPFIVGLVATFKDDAKLYMLVNLYQGGELFSVLHTRQYDGVPADHAAFYSQCIMIGLAHMHDRKICYRDLKPENVMIDKHGYPIIVDLGFAKIVPERTYTLCGTPEYLAPEIILSKGHNKGVDIWAFGVLVFEMIYGFSPFYSEGVDQVTLFKRIVQVRFSFPSRRGNADSTDLISQLLAKRPTNRLGCAANGTGADILAHPFFVHSYDTLYNRRLTPPWVPEIKSNLDTGNFDSYALEERDEERQKGRKKKIKLTREEQAMFDDF</sequence>
<evidence type="ECO:0000313" key="16">
    <source>
        <dbReference type="EMBL" id="GMH47168.1"/>
    </source>
</evidence>
<dbReference type="OrthoDB" id="35715at2759"/>
<dbReference type="EC" id="2.7.11.12" evidence="2"/>
<reference evidence="16" key="1">
    <citation type="submission" date="2022-07" db="EMBL/GenBank/DDBJ databases">
        <title>Genome analysis of Parmales, a sister group of diatoms, reveals the evolutionary specialization of diatoms from phago-mixotrophs to photoautotrophs.</title>
        <authorList>
            <person name="Ban H."/>
            <person name="Sato S."/>
            <person name="Yoshikawa S."/>
            <person name="Kazumasa Y."/>
            <person name="Nakamura Y."/>
            <person name="Ichinomiya M."/>
            <person name="Saitoh K."/>
            <person name="Sato N."/>
            <person name="Blanc-Mathieu R."/>
            <person name="Endo H."/>
            <person name="Kuwata A."/>
            <person name="Ogata H."/>
        </authorList>
    </citation>
    <scope>NUCLEOTIDE SEQUENCE</scope>
</reference>
<dbReference type="PROSITE" id="PS50011">
    <property type="entry name" value="PROTEIN_KINASE_DOM"/>
    <property type="match status" value="1"/>
</dbReference>
<keyword evidence="5" id="KW-0808">Transferase</keyword>
<evidence type="ECO:0000256" key="1">
    <source>
        <dbReference type="ARBA" id="ARBA00006352"/>
    </source>
</evidence>
<gene>
    <name evidence="16" type="ORF">TrRE_jg3735</name>
</gene>
<protein>
    <recommendedName>
        <fullName evidence="2">cGMP-dependent protein kinase</fullName>
        <ecNumber evidence="2">2.7.11.12</ecNumber>
    </recommendedName>
</protein>
<evidence type="ECO:0000256" key="12">
    <source>
        <dbReference type="SAM" id="MobiDB-lite"/>
    </source>
</evidence>
<evidence type="ECO:0000256" key="4">
    <source>
        <dbReference type="ARBA" id="ARBA00022535"/>
    </source>
</evidence>